<comment type="caution">
    <text evidence="2">The sequence shown here is derived from an EMBL/GenBank/DDBJ whole genome shotgun (WGS) entry which is preliminary data.</text>
</comment>
<sequence>MVGGLPEEALRVVPKRFRFGECGSEGSNRGICQDVLRMLGYGPTDVVDVPVHSRLWRSTPDEGGQGRGCCLVVGGLEVEQGLLGCGDLLVVVAELVPAGGRDGDQDRGIEEHRQRRTVAWCGLAEHRTCGASQGTGVVVFGLNAGPRGALEGVDVPWLPDGNPSTRRGASADGPQSLGTRLGMMKRALWQGLVAGTTGVLVMTLGEKAEQRLTGRRDSHVPARTLERLTGMREYPGRQPVPLNLAMHVGQGALLGVLRSVMAHAGLRGPWSSGKFAVVRVTSDQILENATGVGAPPQTWPRGELVVDLLHKAVYAFATGAVADALASRSGPGPGQRHASVGTGRQAAMGPVPRDQAQGR</sequence>
<evidence type="ECO:0000313" key="3">
    <source>
        <dbReference type="Proteomes" id="UP001500034"/>
    </source>
</evidence>
<feature type="region of interest" description="Disordered" evidence="1">
    <location>
        <begin position="326"/>
        <end position="359"/>
    </location>
</feature>
<organism evidence="2 3">
    <name type="scientific">Streptomyces marokkonensis</name>
    <dbReference type="NCBI Taxonomy" id="324855"/>
    <lineage>
        <taxon>Bacteria</taxon>
        <taxon>Bacillati</taxon>
        <taxon>Actinomycetota</taxon>
        <taxon>Actinomycetes</taxon>
        <taxon>Kitasatosporales</taxon>
        <taxon>Streptomycetaceae</taxon>
        <taxon>Streptomyces</taxon>
    </lineage>
</organism>
<dbReference type="Proteomes" id="UP001500034">
    <property type="component" value="Unassembled WGS sequence"/>
</dbReference>
<evidence type="ECO:0000256" key="1">
    <source>
        <dbReference type="SAM" id="MobiDB-lite"/>
    </source>
</evidence>
<accession>A0ABP7PQ57</accession>
<protein>
    <submittedName>
        <fullName evidence="2">Uncharacterized protein</fullName>
    </submittedName>
</protein>
<dbReference type="EMBL" id="BAABCQ010000029">
    <property type="protein sequence ID" value="GAA3969438.1"/>
    <property type="molecule type" value="Genomic_DNA"/>
</dbReference>
<name>A0ABP7PQ57_9ACTN</name>
<evidence type="ECO:0000313" key="2">
    <source>
        <dbReference type="EMBL" id="GAA3969438.1"/>
    </source>
</evidence>
<keyword evidence="3" id="KW-1185">Reference proteome</keyword>
<gene>
    <name evidence="2" type="ORF">GCM10022384_20840</name>
</gene>
<reference evidence="3" key="1">
    <citation type="journal article" date="2019" name="Int. J. Syst. Evol. Microbiol.">
        <title>The Global Catalogue of Microorganisms (GCM) 10K type strain sequencing project: providing services to taxonomists for standard genome sequencing and annotation.</title>
        <authorList>
            <consortium name="The Broad Institute Genomics Platform"/>
            <consortium name="The Broad Institute Genome Sequencing Center for Infectious Disease"/>
            <person name="Wu L."/>
            <person name="Ma J."/>
        </authorList>
    </citation>
    <scope>NUCLEOTIDE SEQUENCE [LARGE SCALE GENOMIC DNA]</scope>
    <source>
        <strain evidence="3">JCM 17027</strain>
    </source>
</reference>
<proteinExistence type="predicted"/>